<name>A0A9Q2W5J4_9MICO</name>
<evidence type="ECO:0000259" key="6">
    <source>
        <dbReference type="Pfam" id="PF01258"/>
    </source>
</evidence>
<dbReference type="SUPFAM" id="SSF109635">
    <property type="entry name" value="DnaK suppressor protein DksA, alpha-hairpin domain"/>
    <property type="match status" value="1"/>
</dbReference>
<dbReference type="InterPro" id="IPR000962">
    <property type="entry name" value="Znf_DskA_TraR"/>
</dbReference>
<evidence type="ECO:0000313" key="7">
    <source>
        <dbReference type="EMBL" id="MBT1542785.1"/>
    </source>
</evidence>
<evidence type="ECO:0000256" key="2">
    <source>
        <dbReference type="ARBA" id="ARBA00022771"/>
    </source>
</evidence>
<feature type="zinc finger region" description="dksA C4-type" evidence="4">
    <location>
        <begin position="85"/>
        <end position="109"/>
    </location>
</feature>
<dbReference type="Gene3D" id="1.20.120.910">
    <property type="entry name" value="DksA, coiled-coil domain"/>
    <property type="match status" value="1"/>
</dbReference>
<keyword evidence="3" id="KW-0862">Zinc</keyword>
<sequence length="110" mass="11948">MEDPRPALEAERARNERLLTEVERSMRDVSDARQDANSDDEHDPEGATLAWERGSLGAVRDGAQLRIRQVDAALARIDEGTYGRCAVGGEPIPEARLAAVPWAATCVAHA</sequence>
<proteinExistence type="predicted"/>
<gene>
    <name evidence="7" type="ORF">KK103_13525</name>
</gene>
<dbReference type="InterPro" id="IPR037187">
    <property type="entry name" value="DnaK_N"/>
</dbReference>
<feature type="domain" description="Zinc finger DksA/TraR C4-type" evidence="6">
    <location>
        <begin position="80"/>
        <end position="108"/>
    </location>
</feature>
<evidence type="ECO:0000313" key="8">
    <source>
        <dbReference type="Proteomes" id="UP000709437"/>
    </source>
</evidence>
<dbReference type="AlphaFoldDB" id="A0A9Q2W5J4"/>
<dbReference type="Pfam" id="PF01258">
    <property type="entry name" value="zf-dskA_traR"/>
    <property type="match status" value="1"/>
</dbReference>
<feature type="region of interest" description="Disordered" evidence="5">
    <location>
        <begin position="1"/>
        <end position="53"/>
    </location>
</feature>
<organism evidence="7 8">
    <name type="scientific">Curtobacterium flaccumfaciens pv. flaccumfaciens</name>
    <dbReference type="NCBI Taxonomy" id="138532"/>
    <lineage>
        <taxon>Bacteria</taxon>
        <taxon>Bacillati</taxon>
        <taxon>Actinomycetota</taxon>
        <taxon>Actinomycetes</taxon>
        <taxon>Micrococcales</taxon>
        <taxon>Microbacteriaceae</taxon>
        <taxon>Curtobacterium</taxon>
    </lineage>
</organism>
<dbReference type="Proteomes" id="UP000709437">
    <property type="component" value="Unassembled WGS sequence"/>
</dbReference>
<keyword evidence="2" id="KW-0863">Zinc-finger</keyword>
<dbReference type="GO" id="GO:0008270">
    <property type="term" value="F:zinc ion binding"/>
    <property type="evidence" value="ECO:0007669"/>
    <property type="project" value="UniProtKB-KW"/>
</dbReference>
<accession>A0A9Q2W5J4</accession>
<evidence type="ECO:0000256" key="3">
    <source>
        <dbReference type="ARBA" id="ARBA00022833"/>
    </source>
</evidence>
<evidence type="ECO:0000256" key="1">
    <source>
        <dbReference type="ARBA" id="ARBA00022723"/>
    </source>
</evidence>
<dbReference type="PANTHER" id="PTHR33823">
    <property type="entry name" value="RNA POLYMERASE-BINDING TRANSCRIPTION FACTOR DKSA-RELATED"/>
    <property type="match status" value="1"/>
</dbReference>
<protein>
    <submittedName>
        <fullName evidence="7">TraR/DksA C4-type zinc finger protein</fullName>
    </submittedName>
</protein>
<dbReference type="PROSITE" id="PS51128">
    <property type="entry name" value="ZF_DKSA_2"/>
    <property type="match status" value="1"/>
</dbReference>
<feature type="compositionally biased region" description="Basic and acidic residues" evidence="5">
    <location>
        <begin position="1"/>
        <end position="36"/>
    </location>
</feature>
<evidence type="ECO:0000256" key="4">
    <source>
        <dbReference type="PROSITE-ProRule" id="PRU00510"/>
    </source>
</evidence>
<comment type="caution">
    <text evidence="7">The sequence shown here is derived from an EMBL/GenBank/DDBJ whole genome shotgun (WGS) entry which is preliminary data.</text>
</comment>
<dbReference type="RefSeq" id="WP_214563425.1">
    <property type="nucleotide sequence ID" value="NZ_JAHEWX010000018.1"/>
</dbReference>
<keyword evidence="1" id="KW-0479">Metal-binding</keyword>
<reference evidence="7" key="1">
    <citation type="submission" date="2021-05" db="EMBL/GenBank/DDBJ databases">
        <title>Whole genome sequence of Curtobacterium flaccumfaciens pv. flaccumfaciens strain CFBP 3417.</title>
        <authorList>
            <person name="Osdaghi E."/>
            <person name="Taghouti G."/>
            <person name="Portier P."/>
            <person name="Fazliarab A."/>
            <person name="Taghavi S.M."/>
            <person name="Briand M."/>
            <person name="Le-Saux M."/>
            <person name="Jacques M.-A."/>
        </authorList>
    </citation>
    <scope>NUCLEOTIDE SEQUENCE</scope>
    <source>
        <strain evidence="7">CFBP 3417</strain>
    </source>
</reference>
<evidence type="ECO:0000256" key="5">
    <source>
        <dbReference type="SAM" id="MobiDB-lite"/>
    </source>
</evidence>
<dbReference type="EMBL" id="JAHEWX010000018">
    <property type="protein sequence ID" value="MBT1542785.1"/>
    <property type="molecule type" value="Genomic_DNA"/>
</dbReference>
<dbReference type="PANTHER" id="PTHR33823:SF4">
    <property type="entry name" value="GENERAL STRESS PROTEIN 16O"/>
    <property type="match status" value="1"/>
</dbReference>